<proteinExistence type="predicted"/>
<accession>A0A9D1UMZ9</accession>
<organism evidence="3 4">
    <name type="scientific">Candidatus Flavonifractor merdipullorum</name>
    <dbReference type="NCBI Taxonomy" id="2838590"/>
    <lineage>
        <taxon>Bacteria</taxon>
        <taxon>Bacillati</taxon>
        <taxon>Bacillota</taxon>
        <taxon>Clostridia</taxon>
        <taxon>Eubacteriales</taxon>
        <taxon>Oscillospiraceae</taxon>
        <taxon>Flavonifractor</taxon>
    </lineage>
</organism>
<feature type="compositionally biased region" description="Low complexity" evidence="1">
    <location>
        <begin position="46"/>
        <end position="127"/>
    </location>
</feature>
<comment type="caution">
    <text evidence="3">The sequence shown here is derived from an EMBL/GenBank/DDBJ whole genome shotgun (WGS) entry which is preliminary data.</text>
</comment>
<dbReference type="EMBL" id="DXGA01000105">
    <property type="protein sequence ID" value="HIW93884.1"/>
    <property type="molecule type" value="Genomic_DNA"/>
</dbReference>
<feature type="compositionally biased region" description="Polar residues" evidence="1">
    <location>
        <begin position="24"/>
        <end position="33"/>
    </location>
</feature>
<dbReference type="InterPro" id="IPR025648">
    <property type="entry name" value="DUF4358"/>
</dbReference>
<feature type="chain" id="PRO_5039390125" evidence="2">
    <location>
        <begin position="20"/>
        <end position="251"/>
    </location>
</feature>
<dbReference type="AlphaFoldDB" id="A0A9D1UMZ9"/>
<dbReference type="Pfam" id="PF14270">
    <property type="entry name" value="DUF4358"/>
    <property type="match status" value="1"/>
</dbReference>
<gene>
    <name evidence="3" type="ORF">H9868_05005</name>
</gene>
<sequence>MKKLFAMALSGLLSAALLAGCASDTQPTATPDVSASLPAVSESVTPQPEESILPEESQQPEESIQPSEQPEETPSAQPSAKPTATPSAKPSAKPSAAPTTKPTAKPTATPKPTAAPTATPAPTPETSVVQSVWNEISALDMPMMTTVNDALLSSIYGINASDLVEYVCKMPAMNTTATEFFIGEVKDGKMDTVKAALEARQDALDEEWSKYLPEQYELVQNYQLVTSGNYVIFVISDQADEAVSAFNTYAK</sequence>
<feature type="signal peptide" evidence="2">
    <location>
        <begin position="1"/>
        <end position="19"/>
    </location>
</feature>
<evidence type="ECO:0000313" key="4">
    <source>
        <dbReference type="Proteomes" id="UP000824192"/>
    </source>
</evidence>
<feature type="region of interest" description="Disordered" evidence="1">
    <location>
        <begin position="23"/>
        <end position="128"/>
    </location>
</feature>
<dbReference type="Proteomes" id="UP000824192">
    <property type="component" value="Unassembled WGS sequence"/>
</dbReference>
<name>A0A9D1UMZ9_9FIRM</name>
<reference evidence="3" key="1">
    <citation type="journal article" date="2021" name="PeerJ">
        <title>Extensive microbial diversity within the chicken gut microbiome revealed by metagenomics and culture.</title>
        <authorList>
            <person name="Gilroy R."/>
            <person name="Ravi A."/>
            <person name="Getino M."/>
            <person name="Pursley I."/>
            <person name="Horton D.L."/>
            <person name="Alikhan N.F."/>
            <person name="Baker D."/>
            <person name="Gharbi K."/>
            <person name="Hall N."/>
            <person name="Watson M."/>
            <person name="Adriaenssens E.M."/>
            <person name="Foster-Nyarko E."/>
            <person name="Jarju S."/>
            <person name="Secka A."/>
            <person name="Antonio M."/>
            <person name="Oren A."/>
            <person name="Chaudhuri R.R."/>
            <person name="La Ragione R."/>
            <person name="Hildebrand F."/>
            <person name="Pallen M.J."/>
        </authorList>
    </citation>
    <scope>NUCLEOTIDE SEQUENCE</scope>
    <source>
        <strain evidence="3">ChiGjej6B6-1540</strain>
    </source>
</reference>
<evidence type="ECO:0000256" key="1">
    <source>
        <dbReference type="SAM" id="MobiDB-lite"/>
    </source>
</evidence>
<reference evidence="3" key="2">
    <citation type="submission" date="2021-04" db="EMBL/GenBank/DDBJ databases">
        <authorList>
            <person name="Gilroy R."/>
        </authorList>
    </citation>
    <scope>NUCLEOTIDE SEQUENCE</scope>
    <source>
        <strain evidence="3">ChiGjej6B6-1540</strain>
    </source>
</reference>
<dbReference type="PROSITE" id="PS51257">
    <property type="entry name" value="PROKAR_LIPOPROTEIN"/>
    <property type="match status" value="1"/>
</dbReference>
<evidence type="ECO:0000313" key="3">
    <source>
        <dbReference type="EMBL" id="HIW93884.1"/>
    </source>
</evidence>
<protein>
    <submittedName>
        <fullName evidence="3">DUF4358 domain-containing protein</fullName>
    </submittedName>
</protein>
<keyword evidence="2" id="KW-0732">Signal</keyword>
<evidence type="ECO:0000256" key="2">
    <source>
        <dbReference type="SAM" id="SignalP"/>
    </source>
</evidence>